<reference evidence="3 4" key="1">
    <citation type="submission" date="2025-05" db="UniProtKB">
        <authorList>
            <consortium name="RefSeq"/>
        </authorList>
    </citation>
    <scope>IDENTIFICATION</scope>
    <source>
        <tissue evidence="3 4">Thorax and Abdomen</tissue>
    </source>
</reference>
<evidence type="ECO:0000313" key="4">
    <source>
        <dbReference type="RefSeq" id="XP_046598801.1"/>
    </source>
</evidence>
<proteinExistence type="predicted"/>
<feature type="compositionally biased region" description="Basic and acidic residues" evidence="1">
    <location>
        <begin position="187"/>
        <end position="208"/>
    </location>
</feature>
<dbReference type="RefSeq" id="XP_046598801.1">
    <property type="nucleotide sequence ID" value="XM_046742845.1"/>
</dbReference>
<dbReference type="GeneID" id="124294987"/>
<accession>A0ABM3GEU9</accession>
<dbReference type="RefSeq" id="XP_046598802.1">
    <property type="nucleotide sequence ID" value="XM_046742846.1"/>
</dbReference>
<name>A0ABM3GEU9_NEOLC</name>
<evidence type="ECO:0000313" key="5">
    <source>
        <dbReference type="RefSeq" id="XP_046598802.1"/>
    </source>
</evidence>
<evidence type="ECO:0000313" key="2">
    <source>
        <dbReference type="Proteomes" id="UP000829291"/>
    </source>
</evidence>
<keyword evidence="2" id="KW-1185">Reference proteome</keyword>
<evidence type="ECO:0000256" key="1">
    <source>
        <dbReference type="SAM" id="MobiDB-lite"/>
    </source>
</evidence>
<gene>
    <name evidence="3 4 5" type="primary">LOC124294987</name>
</gene>
<feature type="region of interest" description="Disordered" evidence="1">
    <location>
        <begin position="187"/>
        <end position="228"/>
    </location>
</feature>
<dbReference type="RefSeq" id="XP_046598800.1">
    <property type="nucleotide sequence ID" value="XM_046742844.1"/>
</dbReference>
<sequence length="228" mass="26342">MQTETKILTRSKRRRAINQQEIRYRMSIQAVRTLFHAACPHPIHYRDDESGEYDTKRFMMDLQIWISLILAMWITMSDTMREYTCECCISLRQAATNYEDKLKMIMTHKDFHAKRVSKSTIIGWAEGISTDGAKQVFDDLKDLFEAIIMAKSDPRIEELTTDFSAVSDMSVSSDDDTKAQEQSILKDELKADDEHGETSQIVEEHQNSEEVAMAKRKRKAVPRPIGLD</sequence>
<organism evidence="2 5">
    <name type="scientific">Neodiprion lecontei</name>
    <name type="common">Redheaded pine sawfly</name>
    <dbReference type="NCBI Taxonomy" id="441921"/>
    <lineage>
        <taxon>Eukaryota</taxon>
        <taxon>Metazoa</taxon>
        <taxon>Ecdysozoa</taxon>
        <taxon>Arthropoda</taxon>
        <taxon>Hexapoda</taxon>
        <taxon>Insecta</taxon>
        <taxon>Pterygota</taxon>
        <taxon>Neoptera</taxon>
        <taxon>Endopterygota</taxon>
        <taxon>Hymenoptera</taxon>
        <taxon>Tenthredinoidea</taxon>
        <taxon>Diprionidae</taxon>
        <taxon>Diprioninae</taxon>
        <taxon>Neodiprion</taxon>
    </lineage>
</organism>
<dbReference type="Proteomes" id="UP000829291">
    <property type="component" value="Chromosome 6"/>
</dbReference>
<protein>
    <submittedName>
        <fullName evidence="3 4">Uncharacterized protein LOC124294987</fullName>
    </submittedName>
</protein>
<evidence type="ECO:0000313" key="3">
    <source>
        <dbReference type="RefSeq" id="XP_046598800.1"/>
    </source>
</evidence>